<dbReference type="SUPFAM" id="SSF51069">
    <property type="entry name" value="Carbonic anhydrase"/>
    <property type="match status" value="1"/>
</dbReference>
<dbReference type="GO" id="GO:0008270">
    <property type="term" value="F:zinc ion binding"/>
    <property type="evidence" value="ECO:0007669"/>
    <property type="project" value="InterPro"/>
</dbReference>
<dbReference type="EMBL" id="JAKLMC020000049">
    <property type="protein sequence ID" value="KAK5948306.1"/>
    <property type="molecule type" value="Genomic_DNA"/>
</dbReference>
<dbReference type="InterPro" id="IPR041891">
    <property type="entry name" value="Alpha_CA_prokaryot-like"/>
</dbReference>
<dbReference type="InterPro" id="IPR023561">
    <property type="entry name" value="Carbonic_anhydrase_a-class"/>
</dbReference>
<accession>A0AAN8I3F1</accession>
<feature type="chain" id="PRO_5042887680" description="Alpha-carbonic anhydrase domain-containing protein" evidence="1">
    <location>
        <begin position="18"/>
        <end position="277"/>
    </location>
</feature>
<dbReference type="Pfam" id="PF00194">
    <property type="entry name" value="Carb_anhydrase"/>
    <property type="match status" value="1"/>
</dbReference>
<sequence>MLTLSLLLSALLPQVLGCADHSNYHAPLHSKRQAINASDTLRIPTFWQYDNSQDWGKISPNYTLCQTGTQQSPIALLFNQGLSQAHRPYFTGYTANSTGKYYNWGYGPAFTFYHDEGVYDTLPSMQMDNETLYMTGWHVHAPADHTVGGDRSKAELHYVHYDATGRERAVIAIRLDPGQDDSPFFAQFPSPPIHFNDTSSIENMAIDPLQAIREVADFSNFWTYQGSLTSPPCKEGIRWFVARNILFTSVKQMQDLLGASTFSARAEQEVWLHQVNV</sequence>
<dbReference type="GO" id="GO:0004089">
    <property type="term" value="F:carbonate dehydratase activity"/>
    <property type="evidence" value="ECO:0007669"/>
    <property type="project" value="InterPro"/>
</dbReference>
<dbReference type="PANTHER" id="PTHR18952">
    <property type="entry name" value="CARBONIC ANHYDRASE"/>
    <property type="match status" value="1"/>
</dbReference>
<dbReference type="SMART" id="SM01057">
    <property type="entry name" value="Carb_anhydrase"/>
    <property type="match status" value="1"/>
</dbReference>
<keyword evidence="1" id="KW-0732">Signal</keyword>
<dbReference type="Proteomes" id="UP001316803">
    <property type="component" value="Unassembled WGS sequence"/>
</dbReference>
<evidence type="ECO:0000259" key="2">
    <source>
        <dbReference type="PROSITE" id="PS51144"/>
    </source>
</evidence>
<organism evidence="3 4">
    <name type="scientific">Knufia fluminis</name>
    <dbReference type="NCBI Taxonomy" id="191047"/>
    <lineage>
        <taxon>Eukaryota</taxon>
        <taxon>Fungi</taxon>
        <taxon>Dikarya</taxon>
        <taxon>Ascomycota</taxon>
        <taxon>Pezizomycotina</taxon>
        <taxon>Eurotiomycetes</taxon>
        <taxon>Chaetothyriomycetidae</taxon>
        <taxon>Chaetothyriales</taxon>
        <taxon>Trichomeriaceae</taxon>
        <taxon>Knufia</taxon>
    </lineage>
</organism>
<proteinExistence type="predicted"/>
<reference evidence="3 4" key="1">
    <citation type="submission" date="2022-12" db="EMBL/GenBank/DDBJ databases">
        <title>Genomic features and morphological characterization of a novel Knufia sp. strain isolated from spacecraft assembly facility.</title>
        <authorList>
            <person name="Teixeira M."/>
            <person name="Chander A.M."/>
            <person name="Stajich J.E."/>
            <person name="Venkateswaran K."/>
        </authorList>
    </citation>
    <scope>NUCLEOTIDE SEQUENCE [LARGE SCALE GENOMIC DNA]</scope>
    <source>
        <strain evidence="3 4">FJI-L2-BK-P2</strain>
    </source>
</reference>
<dbReference type="InterPro" id="IPR036398">
    <property type="entry name" value="CA_dom_sf"/>
</dbReference>
<name>A0AAN8I3F1_9EURO</name>
<feature type="signal peptide" evidence="1">
    <location>
        <begin position="1"/>
        <end position="17"/>
    </location>
</feature>
<dbReference type="PANTHER" id="PTHR18952:SF274">
    <property type="entry name" value="ALPHA-CARBONIC ANHYDRASE DOMAIN-CONTAINING PROTEIN"/>
    <property type="match status" value="1"/>
</dbReference>
<dbReference type="Gene3D" id="3.10.200.10">
    <property type="entry name" value="Alpha carbonic anhydrase"/>
    <property type="match status" value="1"/>
</dbReference>
<dbReference type="AlphaFoldDB" id="A0AAN8I3F1"/>
<gene>
    <name evidence="3" type="ORF">OHC33_010616</name>
</gene>
<dbReference type="InterPro" id="IPR001148">
    <property type="entry name" value="CA_dom"/>
</dbReference>
<protein>
    <recommendedName>
        <fullName evidence="2">Alpha-carbonic anhydrase domain-containing protein</fullName>
    </recommendedName>
</protein>
<evidence type="ECO:0000313" key="3">
    <source>
        <dbReference type="EMBL" id="KAK5948306.1"/>
    </source>
</evidence>
<keyword evidence="4" id="KW-1185">Reference proteome</keyword>
<feature type="domain" description="Alpha-carbonic anhydrase" evidence="2">
    <location>
        <begin position="45"/>
        <end position="277"/>
    </location>
</feature>
<dbReference type="CDD" id="cd03124">
    <property type="entry name" value="alpha_CA_prokaryotic_like"/>
    <property type="match status" value="1"/>
</dbReference>
<evidence type="ECO:0000313" key="4">
    <source>
        <dbReference type="Proteomes" id="UP001316803"/>
    </source>
</evidence>
<dbReference type="PROSITE" id="PS51144">
    <property type="entry name" value="ALPHA_CA_2"/>
    <property type="match status" value="1"/>
</dbReference>
<evidence type="ECO:0000256" key="1">
    <source>
        <dbReference type="SAM" id="SignalP"/>
    </source>
</evidence>
<comment type="caution">
    <text evidence="3">The sequence shown here is derived from an EMBL/GenBank/DDBJ whole genome shotgun (WGS) entry which is preliminary data.</text>
</comment>